<dbReference type="EMBL" id="SRZB01000001">
    <property type="protein sequence ID" value="TGY00667.1"/>
    <property type="molecule type" value="Genomic_DNA"/>
</dbReference>
<reference evidence="1" key="1">
    <citation type="submission" date="2019-04" db="EMBL/GenBank/DDBJ databases">
        <title>Microbes associate with the intestines of laboratory mice.</title>
        <authorList>
            <person name="Navarre W."/>
            <person name="Wong E."/>
            <person name="Huang K."/>
            <person name="Tropini C."/>
            <person name="Ng K."/>
            <person name="Yu B."/>
        </authorList>
    </citation>
    <scope>NUCLEOTIDE SEQUENCE</scope>
    <source>
        <strain evidence="1">NM72_1-8</strain>
    </source>
</reference>
<evidence type="ECO:0000313" key="1">
    <source>
        <dbReference type="EMBL" id="TGY00667.1"/>
    </source>
</evidence>
<accession>A0AC61R359</accession>
<sequence length="378" mass="42401">MKEITTYGKKRRRIGKIIGALAGIAVLAALVVFGLFRVRHMKISGNSIYSSTDIQNAVMQDGLCKNTLYLMWKYKDDSRVEEELPFLSSVEVEMLSPSEVEIRVYEKPEVGYFLNGTDYIYFDRDGLIVEVSKKLRENIPKITGVTITKPIKYEKIPVRAGNVPETDSKKEEAETGSEKSMEASGMTAEEAANQEVFDAVVDITKILNKNELVPKEIKFDKKQEITLYFENMRVKLGKNMDMEDKLMVLKSVYEKVKQKEGVLHMEGYSSDSQTVTFKKGETEETLEVEKPKKPGEDEAETERESESETESGDVGTGAAYSESDGTFSTDADGTPIYTDKNGNTTPNVDGYQYTDEDGKVITDGYGYIDPYTGAYILK</sequence>
<keyword evidence="2" id="KW-1185">Reference proteome</keyword>
<dbReference type="Proteomes" id="UP000307720">
    <property type="component" value="Unassembled WGS sequence"/>
</dbReference>
<evidence type="ECO:0000313" key="2">
    <source>
        <dbReference type="Proteomes" id="UP000307720"/>
    </source>
</evidence>
<organism evidence="1 2">
    <name type="scientific">Hominisplanchenecus murintestinalis</name>
    <dbReference type="NCBI Taxonomy" id="2941517"/>
    <lineage>
        <taxon>Bacteria</taxon>
        <taxon>Bacillati</taxon>
        <taxon>Bacillota</taxon>
        <taxon>Clostridia</taxon>
        <taxon>Lachnospirales</taxon>
        <taxon>Lachnospiraceae</taxon>
        <taxon>Hominisplanchenecus</taxon>
    </lineage>
</organism>
<protein>
    <submittedName>
        <fullName evidence="1">FtsQ-type POTRA domain-containing protein</fullName>
    </submittedName>
</protein>
<name>A0AC61R359_9FIRM</name>
<proteinExistence type="predicted"/>
<gene>
    <name evidence="1" type="ORF">E5357_00345</name>
</gene>
<comment type="caution">
    <text evidence="1">The sequence shown here is derived from an EMBL/GenBank/DDBJ whole genome shotgun (WGS) entry which is preliminary data.</text>
</comment>